<proteinExistence type="predicted"/>
<evidence type="ECO:0000259" key="7">
    <source>
        <dbReference type="PROSITE" id="PS50110"/>
    </source>
</evidence>
<dbReference type="Gene3D" id="3.40.50.2300">
    <property type="match status" value="1"/>
</dbReference>
<name>A0A3M8DTD0_9BACL</name>
<keyword evidence="3" id="KW-0805">Transcription regulation</keyword>
<dbReference type="PANTHER" id="PTHR48111">
    <property type="entry name" value="REGULATOR OF RPOS"/>
    <property type="match status" value="1"/>
</dbReference>
<evidence type="ECO:0000256" key="3">
    <source>
        <dbReference type="ARBA" id="ARBA00023015"/>
    </source>
</evidence>
<dbReference type="GO" id="GO:0000156">
    <property type="term" value="F:phosphorelay response regulator activity"/>
    <property type="evidence" value="ECO:0007669"/>
    <property type="project" value="TreeGrafter"/>
</dbReference>
<keyword evidence="2" id="KW-0902">Two-component regulatory system</keyword>
<dbReference type="SMART" id="SM00448">
    <property type="entry name" value="REC"/>
    <property type="match status" value="1"/>
</dbReference>
<accession>A0A3M8DTD0</accession>
<dbReference type="PROSITE" id="PS50110">
    <property type="entry name" value="RESPONSE_REGULATORY"/>
    <property type="match status" value="1"/>
</dbReference>
<evidence type="ECO:0000256" key="5">
    <source>
        <dbReference type="ARBA" id="ARBA00023163"/>
    </source>
</evidence>
<evidence type="ECO:0000256" key="6">
    <source>
        <dbReference type="PROSITE-ProRule" id="PRU00169"/>
    </source>
</evidence>
<evidence type="ECO:0000313" key="8">
    <source>
        <dbReference type="EMBL" id="RNB90725.1"/>
    </source>
</evidence>
<sequence>MSSLVQSFYQFLTHCEENRLSCGAILARCKNFSKELLDTMRFDLEKERPTVVAQYVFDASKGILGVIVEGQKLSDTHFHCLLVKDYLLQRNLLGGSLLVASFPESAETASEMLIRMIQEIKEPGVLGAIKIYDHRIEERQEEAASILLINNDETVTEFLRIYLQRKGYQVHVACDGMDGVNKYQEVTPDLVITDLNLPIMNGYQIMERIRNEAKQASKIVVLTDKRLEEDVSKSFAMGASDYITKPFSPTELEARVKRLIS</sequence>
<dbReference type="GO" id="GO:0032993">
    <property type="term" value="C:protein-DNA complex"/>
    <property type="evidence" value="ECO:0007669"/>
    <property type="project" value="TreeGrafter"/>
</dbReference>
<dbReference type="InterPro" id="IPR011006">
    <property type="entry name" value="CheY-like_superfamily"/>
</dbReference>
<evidence type="ECO:0000313" key="9">
    <source>
        <dbReference type="Proteomes" id="UP000271031"/>
    </source>
</evidence>
<dbReference type="Proteomes" id="UP000271031">
    <property type="component" value="Unassembled WGS sequence"/>
</dbReference>
<dbReference type="GO" id="GO:0000976">
    <property type="term" value="F:transcription cis-regulatory region binding"/>
    <property type="evidence" value="ECO:0007669"/>
    <property type="project" value="TreeGrafter"/>
</dbReference>
<dbReference type="OrthoDB" id="2690598at2"/>
<dbReference type="AlphaFoldDB" id="A0A3M8DTD0"/>
<keyword evidence="5" id="KW-0804">Transcription</keyword>
<comment type="caution">
    <text evidence="8">The sequence shown here is derived from an EMBL/GenBank/DDBJ whole genome shotgun (WGS) entry which is preliminary data.</text>
</comment>
<evidence type="ECO:0000256" key="2">
    <source>
        <dbReference type="ARBA" id="ARBA00023012"/>
    </source>
</evidence>
<reference evidence="8 9" key="1">
    <citation type="submission" date="2018-10" db="EMBL/GenBank/DDBJ databases">
        <title>Phylogenomics of Brevibacillus.</title>
        <authorList>
            <person name="Dunlap C."/>
        </authorList>
    </citation>
    <scope>NUCLEOTIDE SEQUENCE [LARGE SCALE GENOMIC DNA]</scope>
    <source>
        <strain evidence="8 9">JCM 15716</strain>
    </source>
</reference>
<dbReference type="SUPFAM" id="SSF52172">
    <property type="entry name" value="CheY-like"/>
    <property type="match status" value="1"/>
</dbReference>
<evidence type="ECO:0000256" key="4">
    <source>
        <dbReference type="ARBA" id="ARBA00023125"/>
    </source>
</evidence>
<dbReference type="InterPro" id="IPR039420">
    <property type="entry name" value="WalR-like"/>
</dbReference>
<dbReference type="EMBL" id="RHHQ01000007">
    <property type="protein sequence ID" value="RNB90725.1"/>
    <property type="molecule type" value="Genomic_DNA"/>
</dbReference>
<dbReference type="CDD" id="cd17574">
    <property type="entry name" value="REC_OmpR"/>
    <property type="match status" value="1"/>
</dbReference>
<dbReference type="Pfam" id="PF00072">
    <property type="entry name" value="Response_reg"/>
    <property type="match status" value="1"/>
</dbReference>
<dbReference type="InterPro" id="IPR001789">
    <property type="entry name" value="Sig_transdc_resp-reg_receiver"/>
</dbReference>
<keyword evidence="9" id="KW-1185">Reference proteome</keyword>
<keyword evidence="4" id="KW-0238">DNA-binding</keyword>
<keyword evidence="1 6" id="KW-0597">Phosphoprotein</keyword>
<feature type="modified residue" description="4-aspartylphosphate" evidence="6">
    <location>
        <position position="194"/>
    </location>
</feature>
<feature type="domain" description="Response regulatory" evidence="7">
    <location>
        <begin position="145"/>
        <end position="260"/>
    </location>
</feature>
<dbReference type="GO" id="GO:0006355">
    <property type="term" value="P:regulation of DNA-templated transcription"/>
    <property type="evidence" value="ECO:0007669"/>
    <property type="project" value="TreeGrafter"/>
</dbReference>
<organism evidence="8 9">
    <name type="scientific">Brevibacillus fluminis</name>
    <dbReference type="NCBI Taxonomy" id="511487"/>
    <lineage>
        <taxon>Bacteria</taxon>
        <taxon>Bacillati</taxon>
        <taxon>Bacillota</taxon>
        <taxon>Bacilli</taxon>
        <taxon>Bacillales</taxon>
        <taxon>Paenibacillaceae</taxon>
        <taxon>Brevibacillus</taxon>
    </lineage>
</organism>
<gene>
    <name evidence="8" type="ORF">EDM56_08005</name>
</gene>
<dbReference type="GO" id="GO:0005829">
    <property type="term" value="C:cytosol"/>
    <property type="evidence" value="ECO:0007669"/>
    <property type="project" value="TreeGrafter"/>
</dbReference>
<dbReference type="PANTHER" id="PTHR48111:SF1">
    <property type="entry name" value="TWO-COMPONENT RESPONSE REGULATOR ORR33"/>
    <property type="match status" value="1"/>
</dbReference>
<evidence type="ECO:0000256" key="1">
    <source>
        <dbReference type="ARBA" id="ARBA00022553"/>
    </source>
</evidence>
<protein>
    <submittedName>
        <fullName evidence="8">Response regulator</fullName>
    </submittedName>
</protein>